<dbReference type="Proteomes" id="UP000694941">
    <property type="component" value="Unplaced"/>
</dbReference>
<keyword evidence="1" id="KW-1185">Reference proteome</keyword>
<dbReference type="GeneID" id="106475093"/>
<dbReference type="RefSeq" id="XP_022235010.1">
    <property type="nucleotide sequence ID" value="XM_022379302.1"/>
</dbReference>
<reference evidence="2 3" key="1">
    <citation type="submission" date="2025-05" db="UniProtKB">
        <authorList>
            <consortium name="RefSeq"/>
        </authorList>
    </citation>
    <scope>IDENTIFICATION</scope>
    <source>
        <tissue evidence="2 3">Muscle</tissue>
    </source>
</reference>
<gene>
    <name evidence="2 3" type="primary">LOC106475093</name>
</gene>
<evidence type="ECO:0000313" key="1">
    <source>
        <dbReference type="Proteomes" id="UP000694941"/>
    </source>
</evidence>
<sequence>MVFSEQTTIMGFIKDIEVILKEQLRKFPYNTMGNFLKFYEDFKQQDTLSLVPFFVHYKPIVLQKSLSCVGLSCCLISAILKSHIVRNFPNLKFCLFRVSCEECISELDLVCLSSPKPEALKEHVLVAIKIKLENREGVILLDPGYHIGIPIIIMADKQYPHTGWFVQSQTVKSKKEYNYILHPSLKYVNWTVRETRGGNTEVIENLIYVGSEYVTHVSVSEKRNLVYNFHTLVARDGNSAVAGLYCSFGDNARYTIFYRNEVGERVECKIPMSYFMESQLNPNYELAISICSVQLKSNLQFLKNMMRNVVQANMDAEFMPVMLQINKKLDK</sequence>
<evidence type="ECO:0000313" key="2">
    <source>
        <dbReference type="RefSeq" id="XP_013791242.1"/>
    </source>
</evidence>
<organism evidence="1 2">
    <name type="scientific">Limulus polyphemus</name>
    <name type="common">Atlantic horseshoe crab</name>
    <dbReference type="NCBI Taxonomy" id="6850"/>
    <lineage>
        <taxon>Eukaryota</taxon>
        <taxon>Metazoa</taxon>
        <taxon>Ecdysozoa</taxon>
        <taxon>Arthropoda</taxon>
        <taxon>Chelicerata</taxon>
        <taxon>Merostomata</taxon>
        <taxon>Xiphosura</taxon>
        <taxon>Limulidae</taxon>
        <taxon>Limulus</taxon>
    </lineage>
</organism>
<accession>A0ABM1BYT5</accession>
<evidence type="ECO:0000313" key="3">
    <source>
        <dbReference type="RefSeq" id="XP_022235010.1"/>
    </source>
</evidence>
<name>A0ABM1BYT5_LIMPO</name>
<dbReference type="RefSeq" id="XP_013791242.1">
    <property type="nucleotide sequence ID" value="XM_013935788.2"/>
</dbReference>
<proteinExistence type="predicted"/>
<protein>
    <submittedName>
        <fullName evidence="2 3">Uncharacterized protein LOC106475093</fullName>
    </submittedName>
</protein>